<evidence type="ECO:0000259" key="2">
    <source>
        <dbReference type="Pfam" id="PF16538"/>
    </source>
</evidence>
<dbReference type="InterPro" id="IPR032386">
    <property type="entry name" value="FlgT_M"/>
</dbReference>
<evidence type="ECO:0000313" key="5">
    <source>
        <dbReference type="EMBL" id="MBL4911553.1"/>
    </source>
</evidence>
<feature type="domain" description="Flagellar assembly protein T C-terminal" evidence="2">
    <location>
        <begin position="314"/>
        <end position="388"/>
    </location>
</feature>
<dbReference type="InterPro" id="IPR038165">
    <property type="entry name" value="FlgT_C_sf"/>
</dbReference>
<dbReference type="Pfam" id="PF16539">
    <property type="entry name" value="FlgT_M"/>
    <property type="match status" value="1"/>
</dbReference>
<dbReference type="RefSeq" id="WP_202719814.1">
    <property type="nucleotide sequence ID" value="NZ_BPEX01000029.1"/>
</dbReference>
<keyword evidence="1" id="KW-0732">Signal</keyword>
<accession>A0ABS1SSM6</accession>
<dbReference type="Pfam" id="PF16538">
    <property type="entry name" value="FlgT_C"/>
    <property type="match status" value="1"/>
</dbReference>
<dbReference type="Proteomes" id="UP000604898">
    <property type="component" value="Unassembled WGS sequence"/>
</dbReference>
<name>A0ABS1SSM6_9GAMM</name>
<dbReference type="EMBL" id="JAESVD010000001">
    <property type="protein sequence ID" value="MBL4911553.1"/>
    <property type="molecule type" value="Genomic_DNA"/>
</dbReference>
<evidence type="ECO:0000259" key="3">
    <source>
        <dbReference type="Pfam" id="PF16539"/>
    </source>
</evidence>
<comment type="caution">
    <text evidence="5">The sequence shown here is derived from an EMBL/GenBank/DDBJ whole genome shotgun (WGS) entry which is preliminary data.</text>
</comment>
<keyword evidence="5" id="KW-0969">Cilium</keyword>
<keyword evidence="5" id="KW-0966">Cell projection</keyword>
<dbReference type="Gene3D" id="3.40.50.10610">
    <property type="entry name" value="ABC-type transport auxiliary lipoprotein component"/>
    <property type="match status" value="1"/>
</dbReference>
<dbReference type="Gene3D" id="2.40.10.410">
    <property type="entry name" value="FlgT, C-terminal domain"/>
    <property type="match status" value="1"/>
</dbReference>
<dbReference type="InterPro" id="IPR038180">
    <property type="entry name" value="FlgT_N_sf"/>
</dbReference>
<feature type="chain" id="PRO_5045991528" evidence="1">
    <location>
        <begin position="26"/>
        <end position="389"/>
    </location>
</feature>
<reference evidence="5 6" key="1">
    <citation type="submission" date="2021-01" db="EMBL/GenBank/DDBJ databases">
        <title>Genome sequence of Shewanella schlegeliana JCM 11561.</title>
        <authorList>
            <person name="Zhang H."/>
            <person name="Li C."/>
        </authorList>
    </citation>
    <scope>NUCLEOTIDE SEQUENCE [LARGE SCALE GENOMIC DNA]</scope>
    <source>
        <strain evidence="5 6">JCM 11561</strain>
    </source>
</reference>
<evidence type="ECO:0000313" key="6">
    <source>
        <dbReference type="Proteomes" id="UP000604898"/>
    </source>
</evidence>
<feature type="signal peptide" evidence="1">
    <location>
        <begin position="1"/>
        <end position="25"/>
    </location>
</feature>
<dbReference type="Gene3D" id="3.30.1660.40">
    <property type="entry name" value="FlgT, N-terminal domain"/>
    <property type="match status" value="1"/>
</dbReference>
<dbReference type="Pfam" id="PF16548">
    <property type="entry name" value="FlgT_N"/>
    <property type="match status" value="1"/>
</dbReference>
<organism evidence="5 6">
    <name type="scientific">Shewanella schlegeliana</name>
    <dbReference type="NCBI Taxonomy" id="190308"/>
    <lineage>
        <taxon>Bacteria</taxon>
        <taxon>Pseudomonadati</taxon>
        <taxon>Pseudomonadota</taxon>
        <taxon>Gammaproteobacteria</taxon>
        <taxon>Alteromonadales</taxon>
        <taxon>Shewanellaceae</taxon>
        <taxon>Shewanella</taxon>
    </lineage>
</organism>
<sequence length="389" mass="43366">MKPAQYFTTALMCLVSSVLALPVQAKWITASGQAKITDNDVTQARENAIHQAVSYATLQSGARFSSQQTVKNGQLVNNSFTMEQQAQSQNIELVSERIENGQITVNVRIDIIEPLNDTCQGSQLKAAILVPQALIKDRTQLRYGNIGLFEQNLSERLARVLEQNSNSSFAQTHANERLDVDQALIDIRGYRLPSWLSEITDSQYILLPEIIDISTEPFTSTLGLWDNDPMRSFQIRVSLFHGISGEKIWSQQYSQAAEWEFKRQQTVNSNSETFWSSEYGQAIDLVLAEVAHDIDNTLNCRPLLGQVVSKQVDRIIINLGRRHGIRVGDTLQLVLQQNIPDRLDNMRAVAGKSKATITIDQVTEESATAVLDGIAASLNIQINDLAIKL</sequence>
<protein>
    <submittedName>
        <fullName evidence="5">Flagella assembly protein FlgT</fullName>
    </submittedName>
</protein>
<evidence type="ECO:0000256" key="1">
    <source>
        <dbReference type="SAM" id="SignalP"/>
    </source>
</evidence>
<proteinExistence type="predicted"/>
<keyword evidence="5" id="KW-0282">Flagellum</keyword>
<feature type="domain" description="Flagellar assembly protein T N-terminal" evidence="4">
    <location>
        <begin position="26"/>
        <end position="112"/>
    </location>
</feature>
<gene>
    <name evidence="5" type="ORF">JMA39_00055</name>
</gene>
<feature type="domain" description="Flagellar assembly protein T middle" evidence="3">
    <location>
        <begin position="118"/>
        <end position="268"/>
    </location>
</feature>
<evidence type="ECO:0000259" key="4">
    <source>
        <dbReference type="Pfam" id="PF16548"/>
    </source>
</evidence>
<dbReference type="InterPro" id="IPR032388">
    <property type="entry name" value="FlgT_C"/>
</dbReference>
<keyword evidence="6" id="KW-1185">Reference proteome</keyword>
<dbReference type="InterPro" id="IPR032370">
    <property type="entry name" value="FlgT_N"/>
</dbReference>